<dbReference type="HOGENOM" id="CLU_358241_0_0_1"/>
<organism evidence="2 3">
    <name type="scientific">Cladophialophora immunda</name>
    <dbReference type="NCBI Taxonomy" id="569365"/>
    <lineage>
        <taxon>Eukaryota</taxon>
        <taxon>Fungi</taxon>
        <taxon>Dikarya</taxon>
        <taxon>Ascomycota</taxon>
        <taxon>Pezizomycotina</taxon>
        <taxon>Eurotiomycetes</taxon>
        <taxon>Chaetothyriomycetidae</taxon>
        <taxon>Chaetothyriales</taxon>
        <taxon>Herpotrichiellaceae</taxon>
        <taxon>Cladophialophora</taxon>
    </lineage>
</organism>
<dbReference type="Proteomes" id="UP000054466">
    <property type="component" value="Unassembled WGS sequence"/>
</dbReference>
<dbReference type="OrthoDB" id="4152703at2759"/>
<dbReference type="AlphaFoldDB" id="A0A0D1ZJN3"/>
<feature type="compositionally biased region" description="Low complexity" evidence="1">
    <location>
        <begin position="114"/>
        <end position="126"/>
    </location>
</feature>
<feature type="compositionally biased region" description="Polar residues" evidence="1">
    <location>
        <begin position="127"/>
        <end position="138"/>
    </location>
</feature>
<dbReference type="GeneID" id="27347090"/>
<feature type="region of interest" description="Disordered" evidence="1">
    <location>
        <begin position="662"/>
        <end position="712"/>
    </location>
</feature>
<proteinExistence type="predicted"/>
<evidence type="ECO:0000313" key="2">
    <source>
        <dbReference type="EMBL" id="KIW28216.1"/>
    </source>
</evidence>
<name>A0A0D1ZJN3_9EURO</name>
<gene>
    <name evidence="2" type="ORF">PV07_07896</name>
</gene>
<evidence type="ECO:0000313" key="3">
    <source>
        <dbReference type="Proteomes" id="UP000054466"/>
    </source>
</evidence>
<dbReference type="VEuPathDB" id="FungiDB:PV07_07896"/>
<keyword evidence="3" id="KW-1185">Reference proteome</keyword>
<accession>A0A0D1ZJN3</accession>
<feature type="compositionally biased region" description="Polar residues" evidence="1">
    <location>
        <begin position="677"/>
        <end position="687"/>
    </location>
</feature>
<dbReference type="EMBL" id="KN847043">
    <property type="protein sequence ID" value="KIW28216.1"/>
    <property type="molecule type" value="Genomic_DNA"/>
</dbReference>
<dbReference type="RefSeq" id="XP_016248432.1">
    <property type="nucleotide sequence ID" value="XM_016395013.1"/>
</dbReference>
<sequence>MGRWGLFTRKKGLSSSRTDLASAYVPSNHDLPDHASIYHRKGTTHNFAEVPLPSFGSISTLATPQANPDNILSRSSSSDGHLCSEVDPCYTSQRPSATTHLANPSSSTCPTPIRASSPGSASRESSTTANYSSPITDLSNERPSDGEDLVSLLELVQKITEYHPCTDATEIWMTSKRTILQPTAFEIHDAESRQWCTSLEFWQSMGNVADALAAAGHFSSAFDLHYICFVEILGSAMSHARQISLPDDLVHPETEQDALTQNLFHVVANKGPVLQLLVKAAIGIARSCSGLDHAKLACSALDAVLRITGEIESLGTFRFLATLFDCYEYEMGEAGWGCRGARPFERITTLELEPWHSAESNPYSWKTEWRKVIHPTIQHREYLTFFSRMSCYTQPSWRHVTPLPSVFGLPTPSADLVTVLHSTCYPYICNPDPVVQDNPLRSFPPEYTSGFTAFLDQCHTMIIADLATLDSYTKVESLTDQGLEDATFTLFWFLVCRKGLLELDSKQPECATDFRPAPFPQTAYHSANLDACFILCRLLSSLFARESGPPNSFLIGPNSLSSFAAEAMYQIRQSPHEFLNRYLRQVLNLRPLVDSSSLSPQPATEHKHVQSTILAPPFDAWKFKAPPTRHEPNQPGDDMNVPPLTFRASLNRQNGTLVATSRFESTAPDRKTKSTHPDSTGINNGSLVKSPMRMPPPPRPAPSVITTSSGLSEDTKAFRKLARRVNDPGALGCHAPDDKSDQHGFEPSWDCEDFTDILAGITGPSIAFPRLHPIDDHGLGRL</sequence>
<reference evidence="2 3" key="1">
    <citation type="submission" date="2015-01" db="EMBL/GenBank/DDBJ databases">
        <title>The Genome Sequence of Cladophialophora immunda CBS83496.</title>
        <authorList>
            <consortium name="The Broad Institute Genomics Platform"/>
            <person name="Cuomo C."/>
            <person name="de Hoog S."/>
            <person name="Gorbushina A."/>
            <person name="Stielow B."/>
            <person name="Teixiera M."/>
            <person name="Abouelleil A."/>
            <person name="Chapman S.B."/>
            <person name="Priest M."/>
            <person name="Young S.K."/>
            <person name="Wortman J."/>
            <person name="Nusbaum C."/>
            <person name="Birren B."/>
        </authorList>
    </citation>
    <scope>NUCLEOTIDE SEQUENCE [LARGE SCALE GENOMIC DNA]</scope>
    <source>
        <strain evidence="2 3">CBS 83496</strain>
    </source>
</reference>
<feature type="compositionally biased region" description="Basic and acidic residues" evidence="1">
    <location>
        <begin position="667"/>
        <end position="676"/>
    </location>
</feature>
<feature type="compositionally biased region" description="Polar residues" evidence="1">
    <location>
        <begin position="94"/>
        <end position="110"/>
    </location>
</feature>
<protein>
    <submittedName>
        <fullName evidence="2">Uncharacterized protein</fullName>
    </submittedName>
</protein>
<feature type="region of interest" description="Disordered" evidence="1">
    <location>
        <begin position="94"/>
        <end position="144"/>
    </location>
</feature>
<evidence type="ECO:0000256" key="1">
    <source>
        <dbReference type="SAM" id="MobiDB-lite"/>
    </source>
</evidence>